<feature type="domain" description="Mce/MlaD" evidence="2">
    <location>
        <begin position="39"/>
        <end position="113"/>
    </location>
</feature>
<keyword evidence="1" id="KW-0472">Membrane</keyword>
<protein>
    <submittedName>
        <fullName evidence="3">MCE family protein</fullName>
    </submittedName>
</protein>
<evidence type="ECO:0000313" key="4">
    <source>
        <dbReference type="Proteomes" id="UP000295814"/>
    </source>
</evidence>
<dbReference type="AlphaFoldDB" id="A0A562YEQ2"/>
<comment type="caution">
    <text evidence="3">The sequence shown here is derived from an EMBL/GenBank/DDBJ whole genome shotgun (WGS) entry which is preliminary data.</text>
</comment>
<dbReference type="OrthoDB" id="9769132at2"/>
<dbReference type="PANTHER" id="PTHR33371:SF4">
    <property type="entry name" value="INTERMEMBRANE PHOSPHOLIPID TRANSPORT SYSTEM BINDING PROTEIN MLAD"/>
    <property type="match status" value="1"/>
</dbReference>
<keyword evidence="4" id="KW-1185">Reference proteome</keyword>
<dbReference type="PANTHER" id="PTHR33371">
    <property type="entry name" value="INTERMEMBRANE PHOSPHOLIPID TRANSPORT SYSTEM BINDING PROTEIN MLAD-RELATED"/>
    <property type="match status" value="1"/>
</dbReference>
<reference evidence="3 4" key="2">
    <citation type="submission" date="2019-07" db="EMBL/GenBank/DDBJ databases">
        <title>Seonamhaeicola sp. W255 draft genome.</title>
        <authorList>
            <person name="Zhang X.-Y."/>
            <person name="Zhang R."/>
            <person name="Zhong Y.-L."/>
            <person name="Du Z.-J."/>
        </authorList>
    </citation>
    <scope>NUCLEOTIDE SEQUENCE [LARGE SCALE GENOMIC DNA]</scope>
    <source>
        <strain evidence="3 4">W255</strain>
    </source>
</reference>
<dbReference type="Pfam" id="PF02470">
    <property type="entry name" value="MlaD"/>
    <property type="match status" value="1"/>
</dbReference>
<evidence type="ECO:0000256" key="1">
    <source>
        <dbReference type="SAM" id="Phobius"/>
    </source>
</evidence>
<dbReference type="Proteomes" id="UP000295814">
    <property type="component" value="Unassembled WGS sequence"/>
</dbReference>
<name>A0A562YEQ2_9FLAO</name>
<dbReference type="RefSeq" id="WP_133356595.1">
    <property type="nucleotide sequence ID" value="NZ_SMZJ02000004.1"/>
</dbReference>
<organism evidence="3 4">
    <name type="scientific">Seonamhaeicola sediminis</name>
    <dbReference type="NCBI Taxonomy" id="2528206"/>
    <lineage>
        <taxon>Bacteria</taxon>
        <taxon>Pseudomonadati</taxon>
        <taxon>Bacteroidota</taxon>
        <taxon>Flavobacteriia</taxon>
        <taxon>Flavobacteriales</taxon>
        <taxon>Flavobacteriaceae</taxon>
    </lineage>
</organism>
<sequence>MKISKEVKTAVLVLSGIVLLIFGYNYLKGQNLLDSSRIFYTEYDNVEGLTPSMPVTISGKIVGKVSNISFKGDGSANLIVELLVDSDFQFSKTSKAELYETGLIGGKAIAIVPAFDNAANAQSGDTLEGSVQAGLSELVNQKLTPLQENLESMLDSADALLKNLNTLFDSNTKANLKSSISGLSETISEFKVTAKSLNDILVDDESNLNKTLANVEEVSANFSKVSDSLANANIGQTIRSLESTLNNFNSILVNMESGEGSMGKLLKDDALYNNLEGATGELEELLRDIKLHPKRYFRILSKKEIPYSEEENN</sequence>
<accession>A0A562YEQ2</accession>
<dbReference type="InterPro" id="IPR003399">
    <property type="entry name" value="Mce/MlaD"/>
</dbReference>
<feature type="transmembrane region" description="Helical" evidence="1">
    <location>
        <begin position="7"/>
        <end position="27"/>
    </location>
</feature>
<gene>
    <name evidence="3" type="ORF">E1J38_009375</name>
</gene>
<keyword evidence="1" id="KW-1133">Transmembrane helix</keyword>
<dbReference type="InterPro" id="IPR052336">
    <property type="entry name" value="MlaD_Phospholipid_Transporter"/>
</dbReference>
<keyword evidence="1" id="KW-0812">Transmembrane</keyword>
<evidence type="ECO:0000259" key="2">
    <source>
        <dbReference type="Pfam" id="PF02470"/>
    </source>
</evidence>
<dbReference type="EMBL" id="SMZJ02000004">
    <property type="protein sequence ID" value="TWO33060.1"/>
    <property type="molecule type" value="Genomic_DNA"/>
</dbReference>
<reference evidence="3 4" key="1">
    <citation type="submission" date="2019-03" db="EMBL/GenBank/DDBJ databases">
        <authorList>
            <person name="Zhong Y.L."/>
        </authorList>
    </citation>
    <scope>NUCLEOTIDE SEQUENCE [LARGE SCALE GENOMIC DNA]</scope>
    <source>
        <strain evidence="3 4">W255</strain>
    </source>
</reference>
<proteinExistence type="predicted"/>
<evidence type="ECO:0000313" key="3">
    <source>
        <dbReference type="EMBL" id="TWO33060.1"/>
    </source>
</evidence>